<organism evidence="2 3">
    <name type="scientific">Streptomyces hydrogenans</name>
    <dbReference type="NCBI Taxonomy" id="1873719"/>
    <lineage>
        <taxon>Bacteria</taxon>
        <taxon>Bacillati</taxon>
        <taxon>Actinomycetota</taxon>
        <taxon>Actinomycetes</taxon>
        <taxon>Kitasatosporales</taxon>
        <taxon>Streptomycetaceae</taxon>
        <taxon>Streptomyces</taxon>
    </lineage>
</organism>
<dbReference type="RefSeq" id="WP_190224761.1">
    <property type="nucleotide sequence ID" value="NZ_BNBS01000071.1"/>
</dbReference>
<dbReference type="Pfam" id="PF24623">
    <property type="entry name" value="Phage_zn_bind_8"/>
    <property type="match status" value="1"/>
</dbReference>
<comment type="caution">
    <text evidence="2">The sequence shown here is derived from an EMBL/GenBank/DDBJ whole genome shotgun (WGS) entry which is preliminary data.</text>
</comment>
<accession>A0ABQ3PIC1</accession>
<evidence type="ECO:0000313" key="2">
    <source>
        <dbReference type="EMBL" id="GHI24767.1"/>
    </source>
</evidence>
<dbReference type="Proteomes" id="UP001052739">
    <property type="component" value="Unassembled WGS sequence"/>
</dbReference>
<keyword evidence="3" id="KW-1185">Reference proteome</keyword>
<name>A0ABQ3PIC1_9ACTN</name>
<evidence type="ECO:0000259" key="1">
    <source>
        <dbReference type="Pfam" id="PF24623"/>
    </source>
</evidence>
<reference evidence="2" key="1">
    <citation type="submission" date="2024-05" db="EMBL/GenBank/DDBJ databases">
        <title>Whole genome shotgun sequence of Streptomyces hydrogenans NBRC 13475.</title>
        <authorList>
            <person name="Komaki H."/>
            <person name="Tamura T."/>
        </authorList>
    </citation>
    <scope>NUCLEOTIDE SEQUENCE</scope>
    <source>
        <strain evidence="2">NBRC 13475</strain>
    </source>
</reference>
<dbReference type="InterPro" id="IPR056911">
    <property type="entry name" value="Phage_Znf_bind_put"/>
</dbReference>
<proteinExistence type="predicted"/>
<evidence type="ECO:0000313" key="3">
    <source>
        <dbReference type="Proteomes" id="UP001052739"/>
    </source>
</evidence>
<feature type="domain" description="DNA-binding phage zinc finger" evidence="1">
    <location>
        <begin position="30"/>
        <end position="68"/>
    </location>
</feature>
<protein>
    <recommendedName>
        <fullName evidence="1">DNA-binding phage zinc finger domain-containing protein</fullName>
    </recommendedName>
</protein>
<sequence>MSTTLTPRRAPSCGDRIADAVLDAAYETQRLYGHGAFGVPCPTCGVPAGTLCLARRSVHAERRGAYRRALEGRTLVPLLVAGGR</sequence>
<dbReference type="EMBL" id="BNDW01000068">
    <property type="protein sequence ID" value="GHI24767.1"/>
    <property type="molecule type" value="Genomic_DNA"/>
</dbReference>
<gene>
    <name evidence="2" type="ORF">Shyd_61380</name>
</gene>
<dbReference type="GeneID" id="94012001"/>